<feature type="domain" description="TonB-dependent receptor plug" evidence="8">
    <location>
        <begin position="140"/>
        <end position="245"/>
    </location>
</feature>
<keyword evidence="6 7" id="KW-0998">Cell outer membrane</keyword>
<organism evidence="9 10">
    <name type="scientific">Flavobacterium johnsoniae</name>
    <name type="common">Cytophaga johnsonae</name>
    <dbReference type="NCBI Taxonomy" id="986"/>
    <lineage>
        <taxon>Bacteria</taxon>
        <taxon>Pseudomonadati</taxon>
        <taxon>Bacteroidota</taxon>
        <taxon>Flavobacteriia</taxon>
        <taxon>Flavobacteriales</taxon>
        <taxon>Flavobacteriaceae</taxon>
        <taxon>Flavobacterium</taxon>
    </lineage>
</organism>
<dbReference type="Gene3D" id="2.60.40.1120">
    <property type="entry name" value="Carboxypeptidase-like, regulatory domain"/>
    <property type="match status" value="1"/>
</dbReference>
<name>A0A1M5W982_FLAJO</name>
<dbReference type="InterPro" id="IPR008969">
    <property type="entry name" value="CarboxyPept-like_regulatory"/>
</dbReference>
<evidence type="ECO:0000259" key="8">
    <source>
        <dbReference type="Pfam" id="PF07715"/>
    </source>
</evidence>
<dbReference type="RefSeq" id="WP_073411946.1">
    <property type="nucleotide sequence ID" value="NZ_FQWH01000026.1"/>
</dbReference>
<evidence type="ECO:0000256" key="5">
    <source>
        <dbReference type="ARBA" id="ARBA00023136"/>
    </source>
</evidence>
<evidence type="ECO:0000313" key="9">
    <source>
        <dbReference type="EMBL" id="SHH84056.1"/>
    </source>
</evidence>
<evidence type="ECO:0000256" key="3">
    <source>
        <dbReference type="ARBA" id="ARBA00022452"/>
    </source>
</evidence>
<evidence type="ECO:0000256" key="6">
    <source>
        <dbReference type="ARBA" id="ARBA00023237"/>
    </source>
</evidence>
<evidence type="ECO:0000256" key="2">
    <source>
        <dbReference type="ARBA" id="ARBA00022448"/>
    </source>
</evidence>
<keyword evidence="3 7" id="KW-1134">Transmembrane beta strand</keyword>
<sequence length="1023" mass="111550">MRSYHEIDVQRASIKDFVLILFILVSLCGSNNAFAVVQQQGGPALKSVQKILSGTVYNEKHEPLPGATVIVKGTSNSTTTDFDGKFSIKVNTTDAVLVVSYVGYANKEVSAVDSNLEIQLAPETTTLTDVVVIGYGKAKARDLTGSVSSIDVAKTKNQPVANIGEAMQGRAAGVQVISSGEPGSNVTFRVRGTGTIANNNPLIVVDGMPLNGGLNQVNMNDVESISVLKDASSTAIYGSRGANGVVIVTTKRGGTKEGSTLTFDTFTGVQNASNVVKMLNASQYASLNNDMLTNGGLAPNPLWTNPASLGTGTDWVGTLFNPEMMSSYTLSYGNKTKKSNIYVSANYFNQKGIVLNTDYERFIVQFNSDTKVTSKVKFGNSVKIAHDIKESGAYDIRSTLLANPTQPIYDENGNFTGPTGNPLYYGDITNPIGKATTVERSTKGYNLQGNLFAEINLLKNLVFKSLGGVEANIWFDRTWSPKYSWGSNVQTNSYLYEGTNKSITVLWDNTLTYDAHFGAHNLNAVVGSSSQSNKYDFLNGSIQKFASDETQQIDNGTLQPTVGGNASEWAIMSYLARVNYDYDGKYYITGTIRRDGSSRFGEGNKWGWFPSGALSWRISSEKFMEKVTAINDLKLRVGYGITGNQDIGNYAFSSSYNTVMYNFNNNYVSAVVPTVLPNTNVKWEGQEQFNVGLDASFFDSRINLTFDAYVKNTNDMLVPMSVPVTSGYSDIYVPSINAGKIQNKGIELSLSTKNLVHEFKWSSDVVFSYNKNKVDSINGDTPIITGSTGLNSTISLIQAGYPVNVFYGYVTDGIFQTQTDVNNHAVQMLGSNSATSTAPGDVRFKDLNNDGIINDKDRTFLGNPNPKFTYSLNNTFSYKNFDLTVYLQGVYGNDIYNANRMYTESMSVANNQTTATLGRWTGVGSSNSMPRAVYGDPNSNARVSDRFVEDGSYLRLKNVSLSYNFPDSVFNNVFSSIRLYFSAQNVLTFTNYKGFDPEVSANGIDNSVYPVTTNYSIGLNLGF</sequence>
<evidence type="ECO:0000256" key="4">
    <source>
        <dbReference type="ARBA" id="ARBA00022692"/>
    </source>
</evidence>
<evidence type="ECO:0000256" key="1">
    <source>
        <dbReference type="ARBA" id="ARBA00004571"/>
    </source>
</evidence>
<dbReference type="NCBIfam" id="TIGR04057">
    <property type="entry name" value="SusC_RagA_signa"/>
    <property type="match status" value="1"/>
</dbReference>
<keyword evidence="2 7" id="KW-0813">Transport</keyword>
<dbReference type="Proteomes" id="UP000184112">
    <property type="component" value="Unassembled WGS sequence"/>
</dbReference>
<dbReference type="Gene3D" id="2.40.170.20">
    <property type="entry name" value="TonB-dependent receptor, beta-barrel domain"/>
    <property type="match status" value="1"/>
</dbReference>
<dbReference type="InterPro" id="IPR023997">
    <property type="entry name" value="TonB-dep_OMP_SusC/RagA_CS"/>
</dbReference>
<keyword evidence="5 7" id="KW-0472">Membrane</keyword>
<gene>
    <name evidence="9" type="ORF">SAMN05444388_1266</name>
</gene>
<dbReference type="PROSITE" id="PS52016">
    <property type="entry name" value="TONB_DEPENDENT_REC_3"/>
    <property type="match status" value="1"/>
</dbReference>
<dbReference type="SUPFAM" id="SSF56935">
    <property type="entry name" value="Porins"/>
    <property type="match status" value="1"/>
</dbReference>
<dbReference type="GO" id="GO:0009279">
    <property type="term" value="C:cell outer membrane"/>
    <property type="evidence" value="ECO:0007669"/>
    <property type="project" value="UniProtKB-SubCell"/>
</dbReference>
<accession>A0A1M5W982</accession>
<dbReference type="Pfam" id="PF07715">
    <property type="entry name" value="Plug"/>
    <property type="match status" value="1"/>
</dbReference>
<evidence type="ECO:0000313" key="10">
    <source>
        <dbReference type="Proteomes" id="UP000184112"/>
    </source>
</evidence>
<dbReference type="InterPro" id="IPR036942">
    <property type="entry name" value="Beta-barrel_TonB_sf"/>
</dbReference>
<dbReference type="Gene3D" id="2.170.130.10">
    <property type="entry name" value="TonB-dependent receptor, plug domain"/>
    <property type="match status" value="1"/>
</dbReference>
<keyword evidence="4 7" id="KW-0812">Transmembrane</keyword>
<dbReference type="SUPFAM" id="SSF49464">
    <property type="entry name" value="Carboxypeptidase regulatory domain-like"/>
    <property type="match status" value="1"/>
</dbReference>
<dbReference type="InterPro" id="IPR039426">
    <property type="entry name" value="TonB-dep_rcpt-like"/>
</dbReference>
<dbReference type="NCBIfam" id="TIGR04056">
    <property type="entry name" value="OMP_RagA_SusC"/>
    <property type="match status" value="1"/>
</dbReference>
<dbReference type="EMBL" id="FQWH01000026">
    <property type="protein sequence ID" value="SHH84056.1"/>
    <property type="molecule type" value="Genomic_DNA"/>
</dbReference>
<dbReference type="InterPro" id="IPR037066">
    <property type="entry name" value="Plug_dom_sf"/>
</dbReference>
<reference evidence="9 10" key="1">
    <citation type="submission" date="2016-11" db="EMBL/GenBank/DDBJ databases">
        <authorList>
            <person name="Jaros S."/>
            <person name="Januszkiewicz K."/>
            <person name="Wedrychowicz H."/>
        </authorList>
    </citation>
    <scope>NUCLEOTIDE SEQUENCE [LARGE SCALE GENOMIC DNA]</scope>
    <source>
        <strain evidence="9 10">DSM 6792</strain>
    </source>
</reference>
<dbReference type="AlphaFoldDB" id="A0A1M5W982"/>
<dbReference type="InterPro" id="IPR012910">
    <property type="entry name" value="Plug_dom"/>
</dbReference>
<dbReference type="Pfam" id="PF13715">
    <property type="entry name" value="CarbopepD_reg_2"/>
    <property type="match status" value="1"/>
</dbReference>
<evidence type="ECO:0000256" key="7">
    <source>
        <dbReference type="PROSITE-ProRule" id="PRU01360"/>
    </source>
</evidence>
<comment type="subcellular location">
    <subcellularLocation>
        <location evidence="1 7">Cell outer membrane</location>
        <topology evidence="1 7">Multi-pass membrane protein</topology>
    </subcellularLocation>
</comment>
<proteinExistence type="inferred from homology"/>
<protein>
    <submittedName>
        <fullName evidence="9">TonB-linked outer membrane protein, SusC/RagA family</fullName>
    </submittedName>
</protein>
<comment type="similarity">
    <text evidence="7">Belongs to the TonB-dependent receptor family.</text>
</comment>
<dbReference type="InterPro" id="IPR023996">
    <property type="entry name" value="TonB-dep_OMP_SusC/RagA"/>
</dbReference>